<evidence type="ECO:0000313" key="2">
    <source>
        <dbReference type="EMBL" id="KOT33970.1"/>
    </source>
</evidence>
<dbReference type="InterPro" id="IPR000994">
    <property type="entry name" value="Pept_M24"/>
</dbReference>
<dbReference type="RefSeq" id="WP_030834795.1">
    <property type="nucleotide sequence ID" value="NZ_JBFBKA010000045.1"/>
</dbReference>
<name>A0A0M9X6U0_9ACTN</name>
<reference evidence="2 3" key="1">
    <citation type="submission" date="2015-07" db="EMBL/GenBank/DDBJ databases">
        <authorList>
            <person name="Noorani M."/>
        </authorList>
    </citation>
    <scope>NUCLEOTIDE SEQUENCE [LARGE SCALE GENOMIC DNA]</scope>
    <source>
        <strain evidence="2 3">NRRL B-24567</strain>
    </source>
</reference>
<dbReference type="SUPFAM" id="SSF55920">
    <property type="entry name" value="Creatinase/aminopeptidase"/>
    <property type="match status" value="1"/>
</dbReference>
<protein>
    <submittedName>
        <fullName evidence="2">Aminopeptidase</fullName>
    </submittedName>
</protein>
<dbReference type="PATRIC" id="fig|36816.3.peg.5815"/>
<dbReference type="Proteomes" id="UP000037773">
    <property type="component" value="Unassembled WGS sequence"/>
</dbReference>
<dbReference type="EMBL" id="LGCN01000220">
    <property type="protein sequence ID" value="KOT33970.1"/>
    <property type="molecule type" value="Genomic_DNA"/>
</dbReference>
<keyword evidence="3" id="KW-1185">Reference proteome</keyword>
<sequence>MLDESVRTTRLLEARAQAVELFTEVSARGLIAPGKRERTVSDEVRDLAHDLFGTTRYWHKRIVRCGANTLRPYEDNPPDRVIGADDIAFVDFGPIFEQWEADFGRTYVLGDDAARLRLRDALPGLFAEGRRFFDSHPELTAARLYAEIDRLARDSGWELGGWHAGHLVGEFPHERLKDALVHSYITPGNDLPLRRRDSSGRVCHWILEIHLIDRRGGFGGFYEDLLDL</sequence>
<comment type="caution">
    <text evidence="2">The sequence shown here is derived from an EMBL/GenBank/DDBJ whole genome shotgun (WGS) entry which is preliminary data.</text>
</comment>
<evidence type="ECO:0000259" key="1">
    <source>
        <dbReference type="Pfam" id="PF00557"/>
    </source>
</evidence>
<dbReference type="Gene3D" id="3.90.230.10">
    <property type="entry name" value="Creatinase/methionine aminopeptidase superfamily"/>
    <property type="match status" value="1"/>
</dbReference>
<proteinExistence type="predicted"/>
<feature type="domain" description="Peptidase M24" evidence="1">
    <location>
        <begin position="13"/>
        <end position="178"/>
    </location>
</feature>
<keyword evidence="2" id="KW-0645">Protease</keyword>
<dbReference type="OrthoDB" id="8418909at2"/>
<dbReference type="InterPro" id="IPR036005">
    <property type="entry name" value="Creatinase/aminopeptidase-like"/>
</dbReference>
<organism evidence="2 3">
    <name type="scientific">Streptomyces caelestis</name>
    <dbReference type="NCBI Taxonomy" id="36816"/>
    <lineage>
        <taxon>Bacteria</taxon>
        <taxon>Bacillati</taxon>
        <taxon>Actinomycetota</taxon>
        <taxon>Actinomycetes</taxon>
        <taxon>Kitasatosporales</taxon>
        <taxon>Streptomycetaceae</taxon>
        <taxon>Streptomyces</taxon>
    </lineage>
</organism>
<keyword evidence="2" id="KW-0378">Hydrolase</keyword>
<evidence type="ECO:0000313" key="3">
    <source>
        <dbReference type="Proteomes" id="UP000037773"/>
    </source>
</evidence>
<dbReference type="AlphaFoldDB" id="A0A0M9X6U0"/>
<dbReference type="Pfam" id="PF00557">
    <property type="entry name" value="Peptidase_M24"/>
    <property type="match status" value="1"/>
</dbReference>
<keyword evidence="2" id="KW-0031">Aminopeptidase</keyword>
<dbReference type="GO" id="GO:0004177">
    <property type="term" value="F:aminopeptidase activity"/>
    <property type="evidence" value="ECO:0007669"/>
    <property type="project" value="UniProtKB-KW"/>
</dbReference>
<accession>A0A0M9X6U0</accession>
<gene>
    <name evidence="2" type="ORF">ADK41_26865</name>
</gene>